<evidence type="ECO:0000313" key="2">
    <source>
        <dbReference type="EMBL" id="KAA9156559.1"/>
    </source>
</evidence>
<dbReference type="Proteomes" id="UP000319769">
    <property type="component" value="Unassembled WGS sequence"/>
</dbReference>
<dbReference type="AlphaFoldDB" id="A0A5N0UZ83"/>
<dbReference type="EMBL" id="VMNW02000048">
    <property type="protein sequence ID" value="KAA9156559.1"/>
    <property type="molecule type" value="Genomic_DNA"/>
</dbReference>
<accession>A0A5N0UZ83</accession>
<name>A0A5N0UZ83_9PSEU</name>
<keyword evidence="3" id="KW-1185">Reference proteome</keyword>
<sequence length="134" mass="14747">MSVGLLPVEDDHDTSGFFAAARRGVLVLKFCVRCAQVLHLPRQACFACGSWESEWRAVEGRGTLYAWTVVKHQVHPAFPVPYTVVVVDVAGQPRGTRLTGRLPGEPELAAGQPMRIRFDRLPDGAVLPNWEPGE</sequence>
<feature type="domain" description="ChsH2 C-terminal OB-fold" evidence="1">
    <location>
        <begin position="55"/>
        <end position="119"/>
    </location>
</feature>
<reference evidence="2" key="1">
    <citation type="submission" date="2019-09" db="EMBL/GenBank/DDBJ databases">
        <authorList>
            <person name="Teo W.F.A."/>
            <person name="Duangmal K."/>
        </authorList>
    </citation>
    <scope>NUCLEOTIDE SEQUENCE [LARGE SCALE GENOMIC DNA]</scope>
    <source>
        <strain evidence="2">K81G1</strain>
    </source>
</reference>
<dbReference type="SUPFAM" id="SSF50249">
    <property type="entry name" value="Nucleic acid-binding proteins"/>
    <property type="match status" value="1"/>
</dbReference>
<dbReference type="Pfam" id="PF01796">
    <property type="entry name" value="OB_ChsH2_C"/>
    <property type="match status" value="1"/>
</dbReference>
<organism evidence="2 3">
    <name type="scientific">Amycolatopsis acidicola</name>
    <dbReference type="NCBI Taxonomy" id="2596893"/>
    <lineage>
        <taxon>Bacteria</taxon>
        <taxon>Bacillati</taxon>
        <taxon>Actinomycetota</taxon>
        <taxon>Actinomycetes</taxon>
        <taxon>Pseudonocardiales</taxon>
        <taxon>Pseudonocardiaceae</taxon>
        <taxon>Amycolatopsis</taxon>
    </lineage>
</organism>
<dbReference type="InterPro" id="IPR012340">
    <property type="entry name" value="NA-bd_OB-fold"/>
</dbReference>
<evidence type="ECO:0000259" key="1">
    <source>
        <dbReference type="Pfam" id="PF01796"/>
    </source>
</evidence>
<evidence type="ECO:0000313" key="3">
    <source>
        <dbReference type="Proteomes" id="UP000319769"/>
    </source>
</evidence>
<dbReference type="PANTHER" id="PTHR34075:SF5">
    <property type="entry name" value="BLR3430 PROTEIN"/>
    <property type="match status" value="1"/>
</dbReference>
<dbReference type="InterPro" id="IPR002878">
    <property type="entry name" value="ChsH2_C"/>
</dbReference>
<proteinExistence type="predicted"/>
<comment type="caution">
    <text evidence="2">The sequence shown here is derived from an EMBL/GenBank/DDBJ whole genome shotgun (WGS) entry which is preliminary data.</text>
</comment>
<dbReference type="PANTHER" id="PTHR34075">
    <property type="entry name" value="BLR3430 PROTEIN"/>
    <property type="match status" value="1"/>
</dbReference>
<dbReference type="InterPro" id="IPR052513">
    <property type="entry name" value="Thioester_dehydratase-like"/>
</dbReference>
<dbReference type="OrthoDB" id="4334176at2"/>
<gene>
    <name evidence="2" type="ORF">FPZ12_027320</name>
</gene>
<protein>
    <recommendedName>
        <fullName evidence="1">ChsH2 C-terminal OB-fold domain-containing protein</fullName>
    </recommendedName>
</protein>